<evidence type="ECO:0000259" key="6">
    <source>
        <dbReference type="Pfam" id="PF07504"/>
    </source>
</evidence>
<evidence type="ECO:0000256" key="3">
    <source>
        <dbReference type="ARBA" id="ARBA00022801"/>
    </source>
</evidence>
<gene>
    <name evidence="7" type="ORF">MECH1_V1_2977</name>
</gene>
<evidence type="ECO:0000313" key="8">
    <source>
        <dbReference type="Proteomes" id="UP001497493"/>
    </source>
</evidence>
<keyword evidence="8" id="KW-1185">Reference proteome</keyword>
<dbReference type="InterPro" id="IPR050728">
    <property type="entry name" value="Zinc_Metalloprotease_M4"/>
</dbReference>
<dbReference type="Gene3D" id="3.10.450.490">
    <property type="match status" value="1"/>
</dbReference>
<evidence type="ECO:0000256" key="5">
    <source>
        <dbReference type="ARBA" id="ARBA00023049"/>
    </source>
</evidence>
<evidence type="ECO:0000256" key="2">
    <source>
        <dbReference type="ARBA" id="ARBA00022723"/>
    </source>
</evidence>
<evidence type="ECO:0000256" key="4">
    <source>
        <dbReference type="ARBA" id="ARBA00022833"/>
    </source>
</evidence>
<dbReference type="PANTHER" id="PTHR33794:SF1">
    <property type="entry name" value="BACILLOLYSIN"/>
    <property type="match status" value="1"/>
</dbReference>
<dbReference type="PANTHER" id="PTHR33794">
    <property type="entry name" value="BACILLOLYSIN"/>
    <property type="match status" value="1"/>
</dbReference>
<dbReference type="EMBL" id="OZ026884">
    <property type="protein sequence ID" value="CAL1241753.1"/>
    <property type="molecule type" value="Genomic_DNA"/>
</dbReference>
<sequence>MGSSRTRPATRGLRGSPWFWRAGALSVLAGTGAAAGLHGLILPAPVPPERIAEWRTTCQGIDGDGLPGDAVVQRDQSDGTVRQAKGANLSRELERYEPFRKLQRESREEEVALCFVRAYRRVFRLESPLEELQPVVATPDETGRVHVRLTQFYHGLPVRGGELIVHLTPQKQVYLVDGRYHATPAGLGTTPTITAAEAIAKVRDALAPAASGMRDYHTRTAVYVDQGNRPRLAYQVLATGTLADDYEFWVEANTGTILAKIALTKTLQVR</sequence>
<keyword evidence="4" id="KW-0862">Zinc</keyword>
<keyword evidence="5" id="KW-0482">Metalloprotease</keyword>
<dbReference type="Pfam" id="PF07504">
    <property type="entry name" value="FTP"/>
    <property type="match status" value="1"/>
</dbReference>
<keyword evidence="1" id="KW-0645">Protease</keyword>
<dbReference type="InterPro" id="IPR011096">
    <property type="entry name" value="FTP_domain"/>
</dbReference>
<dbReference type="Proteomes" id="UP001497493">
    <property type="component" value="Chromosome"/>
</dbReference>
<name>A0ABM9NM78_9GAMM</name>
<dbReference type="RefSeq" id="WP_348758246.1">
    <property type="nucleotide sequence ID" value="NZ_OZ026884.1"/>
</dbReference>
<evidence type="ECO:0000313" key="7">
    <source>
        <dbReference type="EMBL" id="CAL1241753.1"/>
    </source>
</evidence>
<protein>
    <recommendedName>
        <fullName evidence="6">FTP domain-containing protein</fullName>
    </recommendedName>
</protein>
<accession>A0ABM9NM78</accession>
<keyword evidence="3" id="KW-0378">Hydrolase</keyword>
<reference evidence="7 8" key="1">
    <citation type="submission" date="2024-04" db="EMBL/GenBank/DDBJ databases">
        <authorList>
            <person name="Cremers G."/>
        </authorList>
    </citation>
    <scope>NUCLEOTIDE SEQUENCE [LARGE SCALE GENOMIC DNA]</scope>
    <source>
        <strain evidence="7">MeCH1-AG</strain>
    </source>
</reference>
<evidence type="ECO:0000256" key="1">
    <source>
        <dbReference type="ARBA" id="ARBA00022670"/>
    </source>
</evidence>
<keyword evidence="2" id="KW-0479">Metal-binding</keyword>
<organism evidence="7 8">
    <name type="scientific">Candidatus Methylocalor cossyra</name>
    <dbReference type="NCBI Taxonomy" id="3108543"/>
    <lineage>
        <taxon>Bacteria</taxon>
        <taxon>Pseudomonadati</taxon>
        <taxon>Pseudomonadota</taxon>
        <taxon>Gammaproteobacteria</taxon>
        <taxon>Methylococcales</taxon>
        <taxon>Methylococcaceae</taxon>
        <taxon>Candidatus Methylocalor</taxon>
    </lineage>
</organism>
<feature type="domain" description="FTP" evidence="6">
    <location>
        <begin position="131"/>
        <end position="180"/>
    </location>
</feature>
<proteinExistence type="predicted"/>